<feature type="binding site" evidence="3">
    <location>
        <position position="100"/>
    </location>
    <ligand>
        <name>Zn(2+)</name>
        <dbReference type="ChEBI" id="CHEBI:29105"/>
        <label>2</label>
    </ligand>
</feature>
<feature type="binding site" evidence="3">
    <location>
        <position position="89"/>
    </location>
    <ligand>
        <name>Zn(2+)</name>
        <dbReference type="ChEBI" id="CHEBI:29105"/>
        <label>1</label>
    </ligand>
</feature>
<name>A0A250B122_9GAMM</name>
<evidence type="ECO:0000313" key="6">
    <source>
        <dbReference type="Proteomes" id="UP000217182"/>
    </source>
</evidence>
<protein>
    <submittedName>
        <fullName evidence="5">Zn-dependent hydrolase</fullName>
    </submittedName>
</protein>
<feature type="binding site" evidence="3">
    <location>
        <position position="100"/>
    </location>
    <ligand>
        <name>Zn(2+)</name>
        <dbReference type="ChEBI" id="CHEBI:29105"/>
        <label>1</label>
    </ligand>
</feature>
<keyword evidence="3" id="KW-0479">Metal-binding</keyword>
<comment type="cofactor">
    <cofactor evidence="3">
        <name>Zn(2+)</name>
        <dbReference type="ChEBI" id="CHEBI:29105"/>
    </cofactor>
    <text evidence="3">Binds 2 Zn(2+) ions per subunit.</text>
</comment>
<dbReference type="OrthoDB" id="9808195at2"/>
<dbReference type="Proteomes" id="UP000217182">
    <property type="component" value="Chromosome"/>
</dbReference>
<dbReference type="PANTHER" id="PTHR32494:SF5">
    <property type="entry name" value="ALLANTOATE AMIDOHYDROLASE"/>
    <property type="match status" value="1"/>
</dbReference>
<organism evidence="5 6">
    <name type="scientific">Gibbsiella quercinecans</name>
    <dbReference type="NCBI Taxonomy" id="929813"/>
    <lineage>
        <taxon>Bacteria</taxon>
        <taxon>Pseudomonadati</taxon>
        <taxon>Pseudomonadota</taxon>
        <taxon>Gammaproteobacteria</taxon>
        <taxon>Enterobacterales</taxon>
        <taxon>Yersiniaceae</taxon>
        <taxon>Gibbsiella</taxon>
    </lineage>
</organism>
<keyword evidence="3" id="KW-0862">Zinc</keyword>
<evidence type="ECO:0000256" key="3">
    <source>
        <dbReference type="PIRSR" id="PIRSR001235-1"/>
    </source>
</evidence>
<dbReference type="SUPFAM" id="SSF53187">
    <property type="entry name" value="Zn-dependent exopeptidases"/>
    <property type="match status" value="1"/>
</dbReference>
<dbReference type="NCBIfam" id="TIGR01879">
    <property type="entry name" value="hydantase"/>
    <property type="match status" value="1"/>
</dbReference>
<comment type="similarity">
    <text evidence="1">Belongs to the peptidase M20 family.</text>
</comment>
<dbReference type="EMBL" id="CP014136">
    <property type="protein sequence ID" value="ATA19953.1"/>
    <property type="molecule type" value="Genomic_DNA"/>
</dbReference>
<dbReference type="AlphaFoldDB" id="A0A250B122"/>
<dbReference type="Gene3D" id="3.30.70.360">
    <property type="match status" value="1"/>
</dbReference>
<dbReference type="Gene3D" id="3.40.630.10">
    <property type="entry name" value="Zn peptidases"/>
    <property type="match status" value="1"/>
</dbReference>
<feature type="binding site" evidence="3">
    <location>
        <position position="198"/>
    </location>
    <ligand>
        <name>Zn(2+)</name>
        <dbReference type="ChEBI" id="CHEBI:29105"/>
        <label>1</label>
    </ligand>
</feature>
<dbReference type="GO" id="GO:0016813">
    <property type="term" value="F:hydrolase activity, acting on carbon-nitrogen (but not peptide) bonds, in linear amidines"/>
    <property type="evidence" value="ECO:0007669"/>
    <property type="project" value="InterPro"/>
</dbReference>
<dbReference type="KEGG" id="gqu:AWC35_11755"/>
<dbReference type="GO" id="GO:0046872">
    <property type="term" value="F:metal ion binding"/>
    <property type="evidence" value="ECO:0007669"/>
    <property type="project" value="UniProtKB-KW"/>
</dbReference>
<dbReference type="Pfam" id="PF07687">
    <property type="entry name" value="M20_dimer"/>
    <property type="match status" value="1"/>
</dbReference>
<dbReference type="PANTHER" id="PTHR32494">
    <property type="entry name" value="ALLANTOATE DEIMINASE-RELATED"/>
    <property type="match status" value="1"/>
</dbReference>
<dbReference type="SUPFAM" id="SSF55031">
    <property type="entry name" value="Bacterial exopeptidase dimerisation domain"/>
    <property type="match status" value="1"/>
</dbReference>
<sequence length="418" mass="44617">MISDEGLRVARHLDATHLNHLLQQLSGFGALPGGGVNRQALSEEELDAREWIIGLAREMGCDIYTDAAANLFLRRPGRTALPPVTTGSHIDTQPCGGNFDGCYGVMAGLACLQAMNDAGLVTERPVEVAIWTNEEGSRFAPGAMGSSAFVQPELLPAYQAAVGEDGTPFSDALTKCLARFKTLPQRPDRAMACFLELHIEQGPILEQRGLPLAVVSGIQGVRWYQVTCLGQSAHAGTTPMGLRQDAMSLARALAAHIEDVMGDAADEALRMTFGRWQVTPNAINTVAAQVSFTLDFRHPDPAVLAHLDALMASLAGERIHITPLLNKAPLAFDAPLNTLLGDVCHALDIPHTRLLSGAFHDAMHLAGHCPTSMLFVPSHKGISHNPEEYTDPRSLSVGASALACALTELARSTKGVYA</sequence>
<feature type="domain" description="Peptidase M20 dimerisation" evidence="4">
    <location>
        <begin position="217"/>
        <end position="315"/>
    </location>
</feature>
<dbReference type="InterPro" id="IPR011650">
    <property type="entry name" value="Peptidase_M20_dimer"/>
</dbReference>
<accession>A0A250B122</accession>
<dbReference type="PIRSF" id="PIRSF001235">
    <property type="entry name" value="Amidase_carbamoylase"/>
    <property type="match status" value="1"/>
</dbReference>
<feature type="binding site" evidence="3">
    <location>
        <position position="384"/>
    </location>
    <ligand>
        <name>Zn(2+)</name>
        <dbReference type="ChEBI" id="CHEBI:29105"/>
        <label>2</label>
    </ligand>
</feature>
<dbReference type="RefSeq" id="WP_121525906.1">
    <property type="nucleotide sequence ID" value="NZ_CP014136.1"/>
</dbReference>
<dbReference type="Pfam" id="PF01546">
    <property type="entry name" value="Peptidase_M20"/>
    <property type="match status" value="1"/>
</dbReference>
<evidence type="ECO:0000313" key="5">
    <source>
        <dbReference type="EMBL" id="ATA19953.1"/>
    </source>
</evidence>
<evidence type="ECO:0000259" key="4">
    <source>
        <dbReference type="Pfam" id="PF07687"/>
    </source>
</evidence>
<gene>
    <name evidence="5" type="ORF">AWC35_11755</name>
</gene>
<dbReference type="InterPro" id="IPR010158">
    <property type="entry name" value="Amidase_Cbmase"/>
</dbReference>
<evidence type="ECO:0000256" key="2">
    <source>
        <dbReference type="ARBA" id="ARBA00022801"/>
    </source>
</evidence>
<dbReference type="InterPro" id="IPR036264">
    <property type="entry name" value="Bact_exopeptidase_dim_dom"/>
</dbReference>
<dbReference type="CDD" id="cd03884">
    <property type="entry name" value="M20_bAS"/>
    <property type="match status" value="1"/>
</dbReference>
<feature type="binding site" evidence="3">
    <location>
        <position position="135"/>
    </location>
    <ligand>
        <name>Zn(2+)</name>
        <dbReference type="ChEBI" id="CHEBI:29105"/>
        <label>2</label>
    </ligand>
</feature>
<evidence type="ECO:0000256" key="1">
    <source>
        <dbReference type="ARBA" id="ARBA00006153"/>
    </source>
</evidence>
<keyword evidence="6" id="KW-1185">Reference proteome</keyword>
<reference evidence="5 6" key="1">
    <citation type="submission" date="2016-01" db="EMBL/GenBank/DDBJ databases">
        <authorList>
            <person name="Oliw E.H."/>
        </authorList>
    </citation>
    <scope>NUCLEOTIDE SEQUENCE [LARGE SCALE GENOMIC DNA]</scope>
    <source>
        <strain evidence="5 6">FRB97</strain>
    </source>
</reference>
<keyword evidence="2 5" id="KW-0378">Hydrolase</keyword>
<dbReference type="InterPro" id="IPR002933">
    <property type="entry name" value="Peptidase_M20"/>
</dbReference>
<proteinExistence type="inferred from homology"/>